<dbReference type="RefSeq" id="WP_308948315.1">
    <property type="nucleotide sequence ID" value="NZ_JARXHW010000003.1"/>
</dbReference>
<dbReference type="PANTHER" id="PTHR43547:SF2">
    <property type="entry name" value="HYBRID SIGNAL TRANSDUCTION HISTIDINE KINASE C"/>
    <property type="match status" value="1"/>
</dbReference>
<comment type="catalytic activity">
    <reaction evidence="1">
        <text>ATP + protein L-histidine = ADP + protein N-phospho-L-histidine.</text>
        <dbReference type="EC" id="2.7.13.3"/>
    </reaction>
</comment>
<organism evidence="7 8">
    <name type="scientific">Thalassobacterium maritimum</name>
    <dbReference type="NCBI Taxonomy" id="3041265"/>
    <lineage>
        <taxon>Bacteria</taxon>
        <taxon>Pseudomonadati</taxon>
        <taxon>Verrucomicrobiota</taxon>
        <taxon>Opitutia</taxon>
        <taxon>Puniceicoccales</taxon>
        <taxon>Coraliomargaritaceae</taxon>
        <taxon>Thalassobacterium</taxon>
    </lineage>
</organism>
<dbReference type="EMBL" id="JARXHW010000003">
    <property type="protein sequence ID" value="MDQ8206285.1"/>
    <property type="molecule type" value="Genomic_DNA"/>
</dbReference>
<dbReference type="SMART" id="SM00388">
    <property type="entry name" value="HisKA"/>
    <property type="match status" value="1"/>
</dbReference>
<dbReference type="Gene3D" id="1.10.287.130">
    <property type="match status" value="1"/>
</dbReference>
<keyword evidence="7" id="KW-0547">Nucleotide-binding</keyword>
<keyword evidence="7" id="KW-0067">ATP-binding</keyword>
<dbReference type="InterPro" id="IPR011123">
    <property type="entry name" value="Y_Y_Y"/>
</dbReference>
<proteinExistence type="predicted"/>
<evidence type="ECO:0000313" key="7">
    <source>
        <dbReference type="EMBL" id="MDQ8206285.1"/>
    </source>
</evidence>
<keyword evidence="4" id="KW-0175">Coiled coil</keyword>
<dbReference type="CDD" id="cd16922">
    <property type="entry name" value="HATPase_EvgS-ArcB-TorS-like"/>
    <property type="match status" value="1"/>
</dbReference>
<dbReference type="Proteomes" id="UP001225316">
    <property type="component" value="Unassembled WGS sequence"/>
</dbReference>
<dbReference type="PROSITE" id="PS50109">
    <property type="entry name" value="HIS_KIN"/>
    <property type="match status" value="1"/>
</dbReference>
<keyword evidence="3" id="KW-0597">Phosphoprotein</keyword>
<dbReference type="SMART" id="SM00387">
    <property type="entry name" value="HATPase_c"/>
    <property type="match status" value="1"/>
</dbReference>
<keyword evidence="5" id="KW-1133">Transmembrane helix</keyword>
<evidence type="ECO:0000256" key="2">
    <source>
        <dbReference type="ARBA" id="ARBA00012438"/>
    </source>
</evidence>
<protein>
    <recommendedName>
        <fullName evidence="2">histidine kinase</fullName>
        <ecNumber evidence="2">2.7.13.3</ecNumber>
    </recommendedName>
</protein>
<dbReference type="Gene3D" id="2.60.40.10">
    <property type="entry name" value="Immunoglobulins"/>
    <property type="match status" value="1"/>
</dbReference>
<reference evidence="7 8" key="1">
    <citation type="submission" date="2023-04" db="EMBL/GenBank/DDBJ databases">
        <title>A novel bacteria isolated from coastal sediment.</title>
        <authorList>
            <person name="Liu X.-J."/>
            <person name="Du Z.-J."/>
        </authorList>
    </citation>
    <scope>NUCLEOTIDE SEQUENCE [LARGE SCALE GENOMIC DNA]</scope>
    <source>
        <strain evidence="7 8">SDUM461003</strain>
    </source>
</reference>
<feature type="coiled-coil region" evidence="4">
    <location>
        <begin position="750"/>
        <end position="784"/>
    </location>
</feature>
<evidence type="ECO:0000256" key="5">
    <source>
        <dbReference type="SAM" id="Phobius"/>
    </source>
</evidence>
<name>A0ABU1AT13_9BACT</name>
<dbReference type="InterPro" id="IPR013783">
    <property type="entry name" value="Ig-like_fold"/>
</dbReference>
<dbReference type="CDD" id="cd00082">
    <property type="entry name" value="HisKA"/>
    <property type="match status" value="1"/>
</dbReference>
<dbReference type="GO" id="GO:0005524">
    <property type="term" value="F:ATP binding"/>
    <property type="evidence" value="ECO:0007669"/>
    <property type="project" value="UniProtKB-KW"/>
</dbReference>
<keyword evidence="8" id="KW-1185">Reference proteome</keyword>
<dbReference type="Pfam" id="PF07495">
    <property type="entry name" value="Y_Y_Y"/>
    <property type="match status" value="1"/>
</dbReference>
<sequence>MLLFSLSYASEEVTALEDYLVKNLTTEDGLPMNQLNYIDVSQEGFLWIASFEGLIRYDGVDFKSITHHDYPELRGGAFDLTIDRHNGLWAFDTNQRYLFHSRQGKLQHWETDQLTEVLDYNLFLDWDGETVLLGKHRFYHVIDGSLTEYPLPGVEGRSIHYALFANDRSLWLADKNYGMYRIVDGQSTQIDPKTLGSKSGRIVLLEQGIGQTVWAISAENDLLHFQDGKWSLYQDPVLQQSGHTRAMLSVSNGTVWIGTQNGMFRFQNGQIKKLPRSQYQDEDHIYSIARTPDGNIAYSTFNNGIKLLQKRVFHTHTRDGAFKYGVVRSICPEISGHSYLIGSIDGVSRIDSKSGHIEARFPELQGIDITDIEIITPDQIYFSSYSHGLYAYIDGKMQRYTQEDGLPADTIYQIQKMPDGRLALATYDGLVFFDGESFAPLPSDAKLPSNLIISLFLDGDTLWFSMASAGIYAYRDGQIIPCSQGSEIEATTVFHLTKDLDGNLWGGFSGGILKIKDEQLEIFQMPKSFPYINIFHVWRDASEGLWITTNTGLYRVKIADLSPSDSSQAFTFQSYFKADGLPSNNITALSEAYAEGGIFWVPFSEGVLELDPSLLKKNHYRPELLIDQIEVNGLNLSPAELEESTPKTFAPGLRHLRINYTAPLFQGGEDLNFRYRLQGFEDWIESNRREAVYTNLPPGDYTFEVTYVLDRSDSDNEAKWARFHFKIEPYFHQTVWFYFLIVSAFVIVAFIAHNNRLRRAQRQNERLEMLVDQRTQELKHQSEELLMAKEHAESANRLKSEFTANISHEIRTPMNSIIGFTDILRSETQDSTHKDYLNTVYRSATMLMAMFNDLLDLSKIEANKLTMHPRPSDLVLECREALQMLSPKLSHKDLAVSFECSPDFPQWLQIDPTRFRQVLLNIIGNAIKFTDSGDIKIHLKLLQSSKAHASISCQIMDTGIGIPQKMQKRIFQAFEQASRDFTRNETGSGLGLAISQRLVKMMNGRIYVESQEGVGSSFTIELYNLERCHQPKAAATVAKPVNINAQPNEDLPPEIDAAWILEILNIEALGKELFDSLLQIIKTELMPALTKMDTEHLQSVIYKLQSINQSKNIDSLDALCHMIREYSERIDISKSRSLRRLLDEALSEIPQTKT</sequence>
<evidence type="ECO:0000259" key="6">
    <source>
        <dbReference type="PROSITE" id="PS50109"/>
    </source>
</evidence>
<dbReference type="Pfam" id="PF00512">
    <property type="entry name" value="HisKA"/>
    <property type="match status" value="1"/>
</dbReference>
<dbReference type="SUPFAM" id="SSF50998">
    <property type="entry name" value="Quinoprotein alcohol dehydrogenase-like"/>
    <property type="match status" value="1"/>
</dbReference>
<dbReference type="InterPro" id="IPR004358">
    <property type="entry name" value="Sig_transdc_His_kin-like_C"/>
</dbReference>
<evidence type="ECO:0000256" key="1">
    <source>
        <dbReference type="ARBA" id="ARBA00000085"/>
    </source>
</evidence>
<accession>A0ABU1AT13</accession>
<evidence type="ECO:0000313" key="8">
    <source>
        <dbReference type="Proteomes" id="UP001225316"/>
    </source>
</evidence>
<evidence type="ECO:0000256" key="3">
    <source>
        <dbReference type="ARBA" id="ARBA00022553"/>
    </source>
</evidence>
<dbReference type="SUPFAM" id="SSF63829">
    <property type="entry name" value="Calcium-dependent phosphotriesterase"/>
    <property type="match status" value="1"/>
</dbReference>
<dbReference type="InterPro" id="IPR015943">
    <property type="entry name" value="WD40/YVTN_repeat-like_dom_sf"/>
</dbReference>
<keyword evidence="5" id="KW-0472">Membrane</keyword>
<dbReference type="EC" id="2.7.13.3" evidence="2"/>
<dbReference type="InterPro" id="IPR003661">
    <property type="entry name" value="HisK_dim/P_dom"/>
</dbReference>
<dbReference type="SUPFAM" id="SSF55874">
    <property type="entry name" value="ATPase domain of HSP90 chaperone/DNA topoisomerase II/histidine kinase"/>
    <property type="match status" value="1"/>
</dbReference>
<evidence type="ECO:0000256" key="4">
    <source>
        <dbReference type="SAM" id="Coils"/>
    </source>
</evidence>
<dbReference type="InterPro" id="IPR011047">
    <property type="entry name" value="Quinoprotein_ADH-like_sf"/>
</dbReference>
<keyword evidence="5" id="KW-0812">Transmembrane</keyword>
<dbReference type="PANTHER" id="PTHR43547">
    <property type="entry name" value="TWO-COMPONENT HISTIDINE KINASE"/>
    <property type="match status" value="1"/>
</dbReference>
<dbReference type="Gene3D" id="2.130.10.10">
    <property type="entry name" value="YVTN repeat-like/Quinoprotein amine dehydrogenase"/>
    <property type="match status" value="2"/>
</dbReference>
<feature type="domain" description="Histidine kinase" evidence="6">
    <location>
        <begin position="805"/>
        <end position="1026"/>
    </location>
</feature>
<dbReference type="InterPro" id="IPR005467">
    <property type="entry name" value="His_kinase_dom"/>
</dbReference>
<dbReference type="SUPFAM" id="SSF47384">
    <property type="entry name" value="Homodimeric domain of signal transducing histidine kinase"/>
    <property type="match status" value="1"/>
</dbReference>
<gene>
    <name evidence="7" type="ORF">QEH52_02115</name>
</gene>
<dbReference type="Pfam" id="PF02518">
    <property type="entry name" value="HATPase_c"/>
    <property type="match status" value="1"/>
</dbReference>
<comment type="caution">
    <text evidence="7">The sequence shown here is derived from an EMBL/GenBank/DDBJ whole genome shotgun (WGS) entry which is preliminary data.</text>
</comment>
<dbReference type="InterPro" id="IPR036097">
    <property type="entry name" value="HisK_dim/P_sf"/>
</dbReference>
<dbReference type="Gene3D" id="3.30.565.10">
    <property type="entry name" value="Histidine kinase-like ATPase, C-terminal domain"/>
    <property type="match status" value="1"/>
</dbReference>
<dbReference type="InterPro" id="IPR003594">
    <property type="entry name" value="HATPase_dom"/>
</dbReference>
<dbReference type="InterPro" id="IPR036890">
    <property type="entry name" value="HATPase_C_sf"/>
</dbReference>
<dbReference type="PRINTS" id="PR00344">
    <property type="entry name" value="BCTRLSENSOR"/>
</dbReference>
<feature type="transmembrane region" description="Helical" evidence="5">
    <location>
        <begin position="735"/>
        <end position="752"/>
    </location>
</feature>